<dbReference type="EMBL" id="CAADRA010005150">
    <property type="protein sequence ID" value="VFT86056.1"/>
    <property type="molecule type" value="Genomic_DNA"/>
</dbReference>
<dbReference type="Pfam" id="PF11397">
    <property type="entry name" value="GlcNAc"/>
    <property type="match status" value="2"/>
</dbReference>
<dbReference type="PANTHER" id="PTHR34496:SF6">
    <property type="entry name" value="GLYCOSYLTRANSFERASE 2-LIKE DOMAIN-CONTAINING PROTEIN"/>
    <property type="match status" value="1"/>
</dbReference>
<proteinExistence type="predicted"/>
<evidence type="ECO:0000313" key="3">
    <source>
        <dbReference type="EMBL" id="VFT86056.1"/>
    </source>
</evidence>
<accession>A0A485KMC4</accession>
<dbReference type="OrthoDB" id="77987at2759"/>
<evidence type="ECO:0000256" key="1">
    <source>
        <dbReference type="SAM" id="Phobius"/>
    </source>
</evidence>
<feature type="transmembrane region" description="Helical" evidence="1">
    <location>
        <begin position="447"/>
        <end position="467"/>
    </location>
</feature>
<name>A0A485KMC4_9STRA</name>
<dbReference type="InterPro" id="IPR021067">
    <property type="entry name" value="Glycosyltransferase"/>
</dbReference>
<dbReference type="Proteomes" id="UP000332933">
    <property type="component" value="Unassembled WGS sequence"/>
</dbReference>
<reference evidence="2" key="2">
    <citation type="submission" date="2019-06" db="EMBL/GenBank/DDBJ databases">
        <title>Genomics analysis of Aphanomyces spp. identifies a new class of oomycete effector associated with host adaptation.</title>
        <authorList>
            <person name="Gaulin E."/>
        </authorList>
    </citation>
    <scope>NUCLEOTIDE SEQUENCE</scope>
    <source>
        <strain evidence="2">CBS 578.67</strain>
    </source>
</reference>
<gene>
    <name evidence="3" type="primary">Aste57867_9172</name>
    <name evidence="2" type="ORF">As57867_009136</name>
    <name evidence="3" type="ORF">ASTE57867_9172</name>
</gene>
<organism evidence="3 4">
    <name type="scientific">Aphanomyces stellatus</name>
    <dbReference type="NCBI Taxonomy" id="120398"/>
    <lineage>
        <taxon>Eukaryota</taxon>
        <taxon>Sar</taxon>
        <taxon>Stramenopiles</taxon>
        <taxon>Oomycota</taxon>
        <taxon>Saprolegniomycetes</taxon>
        <taxon>Saprolegniales</taxon>
        <taxon>Verrucalvaceae</taxon>
        <taxon>Aphanomyces</taxon>
    </lineage>
</organism>
<protein>
    <submittedName>
        <fullName evidence="3">Aste57867_9172 protein</fullName>
    </submittedName>
</protein>
<dbReference type="AlphaFoldDB" id="A0A485KMC4"/>
<sequence>MPDDDGAYILLKSPNGTFVRYNLDPTIQHTPLLVSQKDLRPPPPRIPPVFDIFLGVSAYRDGVRCGLTLFTAFSRASHPDRLHVGVVDQVLPDDSTCLDEYCNLATAHWGDCRYKSQIQIDSHDALTSTGPTTARYFQQKMIQNETFCLQVDAHSQFLSNWDTVLVREWTRTNNEMAVLTTYPTKFKRASSSSLAGNRTSYYTGTYAPHLCTHMPRGSVSDLPYATGIVHIHNSKWPQLSAYFGGGLAFSKCHAEKRAPVDKHTKWLFYGEEVLRAYVLWSNGYDFYSPSRQGTVVLHNWTTDANRTLFWKDTPPDVLARKAIQEEQSLNRVRAILKLPFEGAVDFDEMQQFNRGSVRSVEQFLAFYGASNTNVNFDGERCHQLHWVPYVRPEIVQELLHGWSQGASSISAVKKGGDGLVAQLKVQELARQPTQAKLQKLANAAFSFYQVLPAMVVLAGFALCCLSYHTRRHLLAPKYSPVPQSPGSK</sequence>
<evidence type="ECO:0000313" key="4">
    <source>
        <dbReference type="Proteomes" id="UP000332933"/>
    </source>
</evidence>
<keyword evidence="1" id="KW-1133">Transmembrane helix</keyword>
<dbReference type="PANTHER" id="PTHR34496">
    <property type="entry name" value="GLCNAC TRANSFERASE-RELATED"/>
    <property type="match status" value="1"/>
</dbReference>
<keyword evidence="4" id="KW-1185">Reference proteome</keyword>
<reference evidence="3 4" key="1">
    <citation type="submission" date="2019-03" db="EMBL/GenBank/DDBJ databases">
        <authorList>
            <person name="Gaulin E."/>
            <person name="Dumas B."/>
        </authorList>
    </citation>
    <scope>NUCLEOTIDE SEQUENCE [LARGE SCALE GENOMIC DNA]</scope>
    <source>
        <strain evidence="3">CBS 568.67</strain>
    </source>
</reference>
<dbReference type="EMBL" id="VJMH01005129">
    <property type="protein sequence ID" value="KAF0700294.1"/>
    <property type="molecule type" value="Genomic_DNA"/>
</dbReference>
<evidence type="ECO:0000313" key="2">
    <source>
        <dbReference type="EMBL" id="KAF0700294.1"/>
    </source>
</evidence>
<keyword evidence="1" id="KW-0472">Membrane</keyword>
<keyword evidence="1" id="KW-0812">Transmembrane</keyword>